<evidence type="ECO:0000256" key="3">
    <source>
        <dbReference type="ARBA" id="ARBA00022679"/>
    </source>
</evidence>
<dbReference type="EC" id="2.1.1.72" evidence="1"/>
<dbReference type="InterPro" id="IPR050953">
    <property type="entry name" value="N4_N6_ade-DNA_methylase"/>
</dbReference>
<organism evidence="5">
    <name type="scientific">marine sediment metagenome</name>
    <dbReference type="NCBI Taxonomy" id="412755"/>
    <lineage>
        <taxon>unclassified sequences</taxon>
        <taxon>metagenomes</taxon>
        <taxon>ecological metagenomes</taxon>
    </lineage>
</organism>
<evidence type="ECO:0000256" key="1">
    <source>
        <dbReference type="ARBA" id="ARBA00011900"/>
    </source>
</evidence>
<dbReference type="SUPFAM" id="SSF53335">
    <property type="entry name" value="S-adenosyl-L-methionine-dependent methyltransferases"/>
    <property type="match status" value="1"/>
</dbReference>
<dbReference type="Gene3D" id="3.40.50.150">
    <property type="entry name" value="Vaccinia Virus protein VP39"/>
    <property type="match status" value="1"/>
</dbReference>
<dbReference type="GO" id="GO:0032259">
    <property type="term" value="P:methylation"/>
    <property type="evidence" value="ECO:0007669"/>
    <property type="project" value="UniProtKB-KW"/>
</dbReference>
<dbReference type="GO" id="GO:0009007">
    <property type="term" value="F:site-specific DNA-methyltransferase (adenine-specific) activity"/>
    <property type="evidence" value="ECO:0007669"/>
    <property type="project" value="UniProtKB-EC"/>
</dbReference>
<feature type="non-terminal residue" evidence="5">
    <location>
        <position position="1"/>
    </location>
</feature>
<name>X1UKX2_9ZZZZ</name>
<dbReference type="PRINTS" id="PR00507">
    <property type="entry name" value="N12N6MTFRASE"/>
</dbReference>
<comment type="catalytic activity">
    <reaction evidence="4">
        <text>a 2'-deoxyadenosine in DNA + S-adenosyl-L-methionine = an N(6)-methyl-2'-deoxyadenosine in DNA + S-adenosyl-L-homocysteine + H(+)</text>
        <dbReference type="Rhea" id="RHEA:15197"/>
        <dbReference type="Rhea" id="RHEA-COMP:12418"/>
        <dbReference type="Rhea" id="RHEA-COMP:12419"/>
        <dbReference type="ChEBI" id="CHEBI:15378"/>
        <dbReference type="ChEBI" id="CHEBI:57856"/>
        <dbReference type="ChEBI" id="CHEBI:59789"/>
        <dbReference type="ChEBI" id="CHEBI:90615"/>
        <dbReference type="ChEBI" id="CHEBI:90616"/>
        <dbReference type="EC" id="2.1.1.72"/>
    </reaction>
</comment>
<gene>
    <name evidence="5" type="ORF">S12H4_46625</name>
</gene>
<dbReference type="EMBL" id="BARW01028951">
    <property type="protein sequence ID" value="GAJ04257.1"/>
    <property type="molecule type" value="Genomic_DNA"/>
</dbReference>
<proteinExistence type="predicted"/>
<evidence type="ECO:0000256" key="2">
    <source>
        <dbReference type="ARBA" id="ARBA00022603"/>
    </source>
</evidence>
<protein>
    <recommendedName>
        <fullName evidence="1">site-specific DNA-methyltransferase (adenine-specific)</fullName>
        <ecNumber evidence="1">2.1.1.72</ecNumber>
    </recommendedName>
</protein>
<accession>X1UKX2</accession>
<dbReference type="AlphaFoldDB" id="X1UKX2"/>
<dbReference type="InterPro" id="IPR029063">
    <property type="entry name" value="SAM-dependent_MTases_sf"/>
</dbReference>
<keyword evidence="3" id="KW-0808">Transferase</keyword>
<feature type="non-terminal residue" evidence="5">
    <location>
        <position position="252"/>
    </location>
</feature>
<sequence length="252" mass="29545">QFLNRLMFIYFIQKKRWLGDNPRFVRYFWDAYRGSKQASDTFFKDWLSVLFFEAFSNQYQGREEYLKRFPEGIHQALAKAPFLNGGLFTRNELDRRYSFNIPDKVFELLFEEFEDGPGFFERYNFTISETTPLDQEVAVDPEMIGKVYESLVNITFEGISEEDLRGSAGIFFTPRVEIDLMCRLSLVDYLTNHLGDEYKSILYQAVFAYDPREKEEVDNIVASENLWVKLDELLRTITMLDPACGSGSFLIG</sequence>
<comment type="caution">
    <text evidence="5">The sequence shown here is derived from an EMBL/GenBank/DDBJ whole genome shotgun (WGS) entry which is preliminary data.</text>
</comment>
<dbReference type="PANTHER" id="PTHR33841">
    <property type="entry name" value="DNA METHYLTRANSFERASE YEEA-RELATED"/>
    <property type="match status" value="1"/>
</dbReference>
<dbReference type="PANTHER" id="PTHR33841:SF1">
    <property type="entry name" value="DNA METHYLTRANSFERASE A"/>
    <property type="match status" value="1"/>
</dbReference>
<evidence type="ECO:0000313" key="5">
    <source>
        <dbReference type="EMBL" id="GAJ04257.1"/>
    </source>
</evidence>
<reference evidence="5" key="1">
    <citation type="journal article" date="2014" name="Front. Microbiol.">
        <title>High frequency of phylogenetically diverse reductive dehalogenase-homologous genes in deep subseafloor sedimentary metagenomes.</title>
        <authorList>
            <person name="Kawai M."/>
            <person name="Futagami T."/>
            <person name="Toyoda A."/>
            <person name="Takaki Y."/>
            <person name="Nishi S."/>
            <person name="Hori S."/>
            <person name="Arai W."/>
            <person name="Tsubouchi T."/>
            <person name="Morono Y."/>
            <person name="Uchiyama I."/>
            <person name="Ito T."/>
            <person name="Fujiyama A."/>
            <person name="Inagaki F."/>
            <person name="Takami H."/>
        </authorList>
    </citation>
    <scope>NUCLEOTIDE SEQUENCE</scope>
    <source>
        <strain evidence="5">Expedition CK06-06</strain>
    </source>
</reference>
<evidence type="ECO:0000256" key="4">
    <source>
        <dbReference type="ARBA" id="ARBA00047942"/>
    </source>
</evidence>
<keyword evidence="2" id="KW-0489">Methyltransferase</keyword>